<accession>A0A9P4JH58</accession>
<dbReference type="OrthoDB" id="3360421at2759"/>
<name>A0A9P4JH58_9PLEO</name>
<feature type="compositionally biased region" description="Basic and acidic residues" evidence="1">
    <location>
        <begin position="10"/>
        <end position="23"/>
    </location>
</feature>
<keyword evidence="2" id="KW-1133">Transmembrane helix</keyword>
<evidence type="ECO:0008006" key="5">
    <source>
        <dbReference type="Google" id="ProtNLM"/>
    </source>
</evidence>
<feature type="transmembrane region" description="Helical" evidence="2">
    <location>
        <begin position="60"/>
        <end position="81"/>
    </location>
</feature>
<proteinExistence type="predicted"/>
<dbReference type="EMBL" id="ML994082">
    <property type="protein sequence ID" value="KAF2199337.1"/>
    <property type="molecule type" value="Genomic_DNA"/>
</dbReference>
<dbReference type="AlphaFoldDB" id="A0A9P4JH58"/>
<protein>
    <recommendedName>
        <fullName evidence="5">Transmembrane protein</fullName>
    </recommendedName>
</protein>
<gene>
    <name evidence="3" type="ORF">GQ43DRAFT_376511</name>
</gene>
<evidence type="ECO:0000313" key="4">
    <source>
        <dbReference type="Proteomes" id="UP000799536"/>
    </source>
</evidence>
<keyword evidence="2" id="KW-0812">Transmembrane</keyword>
<evidence type="ECO:0000313" key="3">
    <source>
        <dbReference type="EMBL" id="KAF2199337.1"/>
    </source>
</evidence>
<keyword evidence="2" id="KW-0472">Membrane</keyword>
<comment type="caution">
    <text evidence="3">The sequence shown here is derived from an EMBL/GenBank/DDBJ whole genome shotgun (WGS) entry which is preliminary data.</text>
</comment>
<evidence type="ECO:0000256" key="1">
    <source>
        <dbReference type="SAM" id="MobiDB-lite"/>
    </source>
</evidence>
<organism evidence="3 4">
    <name type="scientific">Delitschia confertaspora ATCC 74209</name>
    <dbReference type="NCBI Taxonomy" id="1513339"/>
    <lineage>
        <taxon>Eukaryota</taxon>
        <taxon>Fungi</taxon>
        <taxon>Dikarya</taxon>
        <taxon>Ascomycota</taxon>
        <taxon>Pezizomycotina</taxon>
        <taxon>Dothideomycetes</taxon>
        <taxon>Pleosporomycetidae</taxon>
        <taxon>Pleosporales</taxon>
        <taxon>Delitschiaceae</taxon>
        <taxon>Delitschia</taxon>
    </lineage>
</organism>
<feature type="region of interest" description="Disordered" evidence="1">
    <location>
        <begin position="1"/>
        <end position="24"/>
    </location>
</feature>
<keyword evidence="4" id="KW-1185">Reference proteome</keyword>
<sequence length="85" mass="10022">MRNKNCHNPNETEIKNLLDKDGSGKGSWSAWKIRPFHLSLPLSLFNIHNRNVRFTGIPRFRFFVVAFFTSFTCFFFSRTMIFNDG</sequence>
<evidence type="ECO:0000256" key="2">
    <source>
        <dbReference type="SAM" id="Phobius"/>
    </source>
</evidence>
<dbReference type="Proteomes" id="UP000799536">
    <property type="component" value="Unassembled WGS sequence"/>
</dbReference>
<reference evidence="3" key="1">
    <citation type="journal article" date="2020" name="Stud. Mycol.">
        <title>101 Dothideomycetes genomes: a test case for predicting lifestyles and emergence of pathogens.</title>
        <authorList>
            <person name="Haridas S."/>
            <person name="Albert R."/>
            <person name="Binder M."/>
            <person name="Bloem J."/>
            <person name="Labutti K."/>
            <person name="Salamov A."/>
            <person name="Andreopoulos B."/>
            <person name="Baker S."/>
            <person name="Barry K."/>
            <person name="Bills G."/>
            <person name="Bluhm B."/>
            <person name="Cannon C."/>
            <person name="Castanera R."/>
            <person name="Culley D."/>
            <person name="Daum C."/>
            <person name="Ezra D."/>
            <person name="Gonzalez J."/>
            <person name="Henrissat B."/>
            <person name="Kuo A."/>
            <person name="Liang C."/>
            <person name="Lipzen A."/>
            <person name="Lutzoni F."/>
            <person name="Magnuson J."/>
            <person name="Mondo S."/>
            <person name="Nolan M."/>
            <person name="Ohm R."/>
            <person name="Pangilinan J."/>
            <person name="Park H.-J."/>
            <person name="Ramirez L."/>
            <person name="Alfaro M."/>
            <person name="Sun H."/>
            <person name="Tritt A."/>
            <person name="Yoshinaga Y."/>
            <person name="Zwiers L.-H."/>
            <person name="Turgeon B."/>
            <person name="Goodwin S."/>
            <person name="Spatafora J."/>
            <person name="Crous P."/>
            <person name="Grigoriev I."/>
        </authorList>
    </citation>
    <scope>NUCLEOTIDE SEQUENCE</scope>
    <source>
        <strain evidence="3">ATCC 74209</strain>
    </source>
</reference>